<organism evidence="5 6">
    <name type="scientific">Zasmidium cellare</name>
    <name type="common">Wine cellar mold</name>
    <name type="synonym">Racodium cellare</name>
    <dbReference type="NCBI Taxonomy" id="395010"/>
    <lineage>
        <taxon>Eukaryota</taxon>
        <taxon>Fungi</taxon>
        <taxon>Dikarya</taxon>
        <taxon>Ascomycota</taxon>
        <taxon>Pezizomycotina</taxon>
        <taxon>Dothideomycetes</taxon>
        <taxon>Dothideomycetidae</taxon>
        <taxon>Mycosphaerellales</taxon>
        <taxon>Mycosphaerellaceae</taxon>
        <taxon>Zasmidium</taxon>
    </lineage>
</organism>
<dbReference type="PROSITE" id="PS01174">
    <property type="entry name" value="LIPASE_GDXG_SER"/>
    <property type="match status" value="1"/>
</dbReference>
<keyword evidence="2" id="KW-0378">Hydrolase</keyword>
<feature type="domain" description="Alpha/beta hydrolase fold-3" evidence="4">
    <location>
        <begin position="100"/>
        <end position="311"/>
    </location>
</feature>
<evidence type="ECO:0000259" key="4">
    <source>
        <dbReference type="Pfam" id="PF07859"/>
    </source>
</evidence>
<dbReference type="InterPro" id="IPR013094">
    <property type="entry name" value="AB_hydrolase_3"/>
</dbReference>
<dbReference type="InterPro" id="IPR050300">
    <property type="entry name" value="GDXG_lipolytic_enzyme"/>
</dbReference>
<dbReference type="Pfam" id="PF07859">
    <property type="entry name" value="Abhydrolase_3"/>
    <property type="match status" value="1"/>
</dbReference>
<evidence type="ECO:0000256" key="3">
    <source>
        <dbReference type="PROSITE-ProRule" id="PRU10038"/>
    </source>
</evidence>
<dbReference type="PANTHER" id="PTHR48081:SF8">
    <property type="entry name" value="ALPHA_BETA HYDROLASE FOLD-3 DOMAIN-CONTAINING PROTEIN-RELATED"/>
    <property type="match status" value="1"/>
</dbReference>
<dbReference type="PANTHER" id="PTHR48081">
    <property type="entry name" value="AB HYDROLASE SUPERFAMILY PROTEIN C4A8.06C"/>
    <property type="match status" value="1"/>
</dbReference>
<dbReference type="Gene3D" id="3.40.50.1820">
    <property type="entry name" value="alpha/beta hydrolase"/>
    <property type="match status" value="1"/>
</dbReference>
<accession>A0ABR0EJY1</accession>
<name>A0ABR0EJY1_ZASCE</name>
<dbReference type="EMBL" id="JAXOVC010000005">
    <property type="protein sequence ID" value="KAK4501456.1"/>
    <property type="molecule type" value="Genomic_DNA"/>
</dbReference>
<gene>
    <name evidence="5" type="ORF">PRZ48_007265</name>
</gene>
<dbReference type="SUPFAM" id="SSF53474">
    <property type="entry name" value="alpha/beta-Hydrolases"/>
    <property type="match status" value="1"/>
</dbReference>
<feature type="active site" evidence="3">
    <location>
        <position position="175"/>
    </location>
</feature>
<proteinExistence type="inferred from homology"/>
<dbReference type="Proteomes" id="UP001305779">
    <property type="component" value="Unassembled WGS sequence"/>
</dbReference>
<dbReference type="InterPro" id="IPR033140">
    <property type="entry name" value="Lipase_GDXG_put_SER_AS"/>
</dbReference>
<comment type="caution">
    <text evidence="5">The sequence shown here is derived from an EMBL/GenBank/DDBJ whole genome shotgun (WGS) entry which is preliminary data.</text>
</comment>
<evidence type="ECO:0000256" key="2">
    <source>
        <dbReference type="ARBA" id="ARBA00022801"/>
    </source>
</evidence>
<comment type="similarity">
    <text evidence="1">Belongs to the 'GDXG' lipolytic enzyme family.</text>
</comment>
<dbReference type="InterPro" id="IPR029058">
    <property type="entry name" value="AB_hydrolase_fold"/>
</dbReference>
<evidence type="ECO:0000313" key="6">
    <source>
        <dbReference type="Proteomes" id="UP001305779"/>
    </source>
</evidence>
<reference evidence="5 6" key="1">
    <citation type="journal article" date="2023" name="G3 (Bethesda)">
        <title>A chromosome-level genome assembly of Zasmidium syzygii isolated from banana leaves.</title>
        <authorList>
            <person name="van Westerhoven A.C."/>
            <person name="Mehrabi R."/>
            <person name="Talebi R."/>
            <person name="Steentjes M.B.F."/>
            <person name="Corcolon B."/>
            <person name="Chong P.A."/>
            <person name="Kema G.H.J."/>
            <person name="Seidl M.F."/>
        </authorList>
    </citation>
    <scope>NUCLEOTIDE SEQUENCE [LARGE SCALE GENOMIC DNA]</scope>
    <source>
        <strain evidence="5 6">P124</strain>
    </source>
</reference>
<keyword evidence="6" id="KW-1185">Reference proteome</keyword>
<evidence type="ECO:0000313" key="5">
    <source>
        <dbReference type="EMBL" id="KAK4501456.1"/>
    </source>
</evidence>
<evidence type="ECO:0000256" key="1">
    <source>
        <dbReference type="ARBA" id="ARBA00010515"/>
    </source>
</evidence>
<sequence>MNDHDQTDGAATATTTTSIKVTKRHDRSLYMHVLHRAVRLFKGRIIKLGDPLPAGSPKIEPTKKAKKQLNVRERELEGVWMYDLLPKQSTEKRATKKRIYYFCGGGWQSPATEQHWALLTEMALNLTDTTVSLISYPLAPNSPAPETFPKLMKLYRKVMSDAHEAGEEVILAGDSAGGNIVLSIIVNALHEDAERGEELPCPKAIFAMSPSTDLRRQNPDIKALEPYDPILRIDFINQTASSWCGDWDPSDIRVSPLLADLTPLAKRGVPVHGLTGGYDILGPDAVLFREKCRNAGVQGEWLEWDKQMHCWPLAFNFKLPESVKAKDWILDVLRRV</sequence>
<protein>
    <recommendedName>
        <fullName evidence="4">Alpha/beta hydrolase fold-3 domain-containing protein</fullName>
    </recommendedName>
</protein>